<dbReference type="SUPFAM" id="SSF88946">
    <property type="entry name" value="Sigma2 domain of RNA polymerase sigma factors"/>
    <property type="match status" value="1"/>
</dbReference>
<dbReference type="InterPro" id="IPR013325">
    <property type="entry name" value="RNA_pol_sigma_r2"/>
</dbReference>
<organism evidence="7 8">
    <name type="scientific">Microbacterium dauci</name>
    <dbReference type="NCBI Taxonomy" id="3048008"/>
    <lineage>
        <taxon>Bacteria</taxon>
        <taxon>Bacillati</taxon>
        <taxon>Actinomycetota</taxon>
        <taxon>Actinomycetes</taxon>
        <taxon>Micrococcales</taxon>
        <taxon>Microbacteriaceae</taxon>
        <taxon>Microbacterium</taxon>
    </lineage>
</organism>
<evidence type="ECO:0000256" key="4">
    <source>
        <dbReference type="ARBA" id="ARBA00023163"/>
    </source>
</evidence>
<sequence length="196" mass="21703">MTTDSGIIRRSLSEPSAFAEVFERHATAIARFAAQRVGTDAGQDVVSETFLIAFRRRGSFDHSWESAKPWLFGIATRVIHRMRGQDAKQWRAIAAAASVAIEHGDDLHERAEAHADADAALRPLAARIAALPTRDRDVLLLYAWGDMTYEQIAIALSVPVGTVRSRLNRVRRRLRADGVEQGREGEQHGRPVEQGA</sequence>
<comment type="caution">
    <text evidence="7">The sequence shown here is derived from an EMBL/GenBank/DDBJ whole genome shotgun (WGS) entry which is preliminary data.</text>
</comment>
<feature type="domain" description="RNA polymerase sigma-70 region 2" evidence="5">
    <location>
        <begin position="22"/>
        <end position="83"/>
    </location>
</feature>
<evidence type="ECO:0000256" key="2">
    <source>
        <dbReference type="ARBA" id="ARBA00023015"/>
    </source>
</evidence>
<accession>A0ABT6ZGQ3</accession>
<keyword evidence="4" id="KW-0804">Transcription</keyword>
<protein>
    <submittedName>
        <fullName evidence="7">RNA polymerase sigma factor</fullName>
    </submittedName>
</protein>
<gene>
    <name evidence="7" type="ORF">QNI14_11910</name>
</gene>
<dbReference type="InterPro" id="IPR013249">
    <property type="entry name" value="RNA_pol_sigma70_r4_t2"/>
</dbReference>
<evidence type="ECO:0000313" key="7">
    <source>
        <dbReference type="EMBL" id="MDJ1115156.1"/>
    </source>
</evidence>
<keyword evidence="3" id="KW-0731">Sigma factor</keyword>
<dbReference type="PANTHER" id="PTHR43133">
    <property type="entry name" value="RNA POLYMERASE ECF-TYPE SIGMA FACTO"/>
    <property type="match status" value="1"/>
</dbReference>
<dbReference type="Gene3D" id="1.10.10.10">
    <property type="entry name" value="Winged helix-like DNA-binding domain superfamily/Winged helix DNA-binding domain"/>
    <property type="match status" value="1"/>
</dbReference>
<keyword evidence="8" id="KW-1185">Reference proteome</keyword>
<evidence type="ECO:0000256" key="3">
    <source>
        <dbReference type="ARBA" id="ARBA00023082"/>
    </source>
</evidence>
<dbReference type="Proteomes" id="UP001321481">
    <property type="component" value="Unassembled WGS sequence"/>
</dbReference>
<dbReference type="InterPro" id="IPR039425">
    <property type="entry name" value="RNA_pol_sigma-70-like"/>
</dbReference>
<dbReference type="InterPro" id="IPR014284">
    <property type="entry name" value="RNA_pol_sigma-70_dom"/>
</dbReference>
<dbReference type="SUPFAM" id="SSF88659">
    <property type="entry name" value="Sigma3 and sigma4 domains of RNA polymerase sigma factors"/>
    <property type="match status" value="1"/>
</dbReference>
<evidence type="ECO:0000256" key="1">
    <source>
        <dbReference type="ARBA" id="ARBA00010641"/>
    </source>
</evidence>
<evidence type="ECO:0000259" key="6">
    <source>
        <dbReference type="Pfam" id="PF08281"/>
    </source>
</evidence>
<dbReference type="EMBL" id="JASJND010000007">
    <property type="protein sequence ID" value="MDJ1115156.1"/>
    <property type="molecule type" value="Genomic_DNA"/>
</dbReference>
<dbReference type="InterPro" id="IPR013324">
    <property type="entry name" value="RNA_pol_sigma_r3/r4-like"/>
</dbReference>
<dbReference type="PANTHER" id="PTHR43133:SF25">
    <property type="entry name" value="RNA POLYMERASE SIGMA FACTOR RFAY-RELATED"/>
    <property type="match status" value="1"/>
</dbReference>
<dbReference type="InterPro" id="IPR036388">
    <property type="entry name" value="WH-like_DNA-bd_sf"/>
</dbReference>
<dbReference type="Pfam" id="PF08281">
    <property type="entry name" value="Sigma70_r4_2"/>
    <property type="match status" value="1"/>
</dbReference>
<dbReference type="RefSeq" id="WP_283716843.1">
    <property type="nucleotide sequence ID" value="NZ_JASJND010000007.1"/>
</dbReference>
<name>A0ABT6ZGQ3_9MICO</name>
<reference evidence="7 8" key="1">
    <citation type="submission" date="2023-05" db="EMBL/GenBank/DDBJ databases">
        <title>Microbacterium dauci sp.nov., Isolated from Carrot Rhizosphere Soil.</title>
        <authorList>
            <person name="Xiao Z."/>
            <person name="Zheng J."/>
        </authorList>
    </citation>
    <scope>NUCLEOTIDE SEQUENCE [LARGE SCALE GENOMIC DNA]</scope>
    <source>
        <strain evidence="7 8">LX3-4</strain>
    </source>
</reference>
<feature type="domain" description="RNA polymerase sigma factor 70 region 4 type 2" evidence="6">
    <location>
        <begin position="123"/>
        <end position="174"/>
    </location>
</feature>
<proteinExistence type="inferred from homology"/>
<comment type="similarity">
    <text evidence="1">Belongs to the sigma-70 factor family. ECF subfamily.</text>
</comment>
<dbReference type="NCBIfam" id="TIGR02937">
    <property type="entry name" value="sigma70-ECF"/>
    <property type="match status" value="1"/>
</dbReference>
<evidence type="ECO:0000313" key="8">
    <source>
        <dbReference type="Proteomes" id="UP001321481"/>
    </source>
</evidence>
<evidence type="ECO:0000259" key="5">
    <source>
        <dbReference type="Pfam" id="PF04542"/>
    </source>
</evidence>
<keyword evidence="2" id="KW-0805">Transcription regulation</keyword>
<dbReference type="Gene3D" id="1.10.1740.10">
    <property type="match status" value="1"/>
</dbReference>
<dbReference type="Pfam" id="PF04542">
    <property type="entry name" value="Sigma70_r2"/>
    <property type="match status" value="1"/>
</dbReference>
<dbReference type="InterPro" id="IPR007627">
    <property type="entry name" value="RNA_pol_sigma70_r2"/>
</dbReference>